<evidence type="ECO:0000313" key="4">
    <source>
        <dbReference type="Proteomes" id="UP000800040"/>
    </source>
</evidence>
<feature type="compositionally biased region" description="Polar residues" evidence="1">
    <location>
        <begin position="1"/>
        <end position="20"/>
    </location>
</feature>
<keyword evidence="4" id="KW-1185">Reference proteome</keyword>
<proteinExistence type="predicted"/>
<accession>A0A6A5JYC3</accession>
<keyword evidence="2" id="KW-0812">Transmembrane</keyword>
<evidence type="ECO:0008006" key="5">
    <source>
        <dbReference type="Google" id="ProtNLM"/>
    </source>
</evidence>
<feature type="transmembrane region" description="Helical" evidence="2">
    <location>
        <begin position="132"/>
        <end position="158"/>
    </location>
</feature>
<dbReference type="SUPFAM" id="SSF52343">
    <property type="entry name" value="Ferredoxin reductase-like, C-terminal NADP-linked domain"/>
    <property type="match status" value="1"/>
</dbReference>
<name>A0A6A5JYC3_9PLEO</name>
<feature type="transmembrane region" description="Helical" evidence="2">
    <location>
        <begin position="299"/>
        <end position="316"/>
    </location>
</feature>
<dbReference type="InterPro" id="IPR039261">
    <property type="entry name" value="FNR_nucleotide-bd"/>
</dbReference>
<keyword evidence="2" id="KW-1133">Transmembrane helix</keyword>
<feature type="transmembrane region" description="Helical" evidence="2">
    <location>
        <begin position="170"/>
        <end position="187"/>
    </location>
</feature>
<feature type="transmembrane region" description="Helical" evidence="2">
    <location>
        <begin position="258"/>
        <end position="279"/>
    </location>
</feature>
<keyword evidence="2" id="KW-0472">Membrane</keyword>
<feature type="transmembrane region" description="Helical" evidence="2">
    <location>
        <begin position="328"/>
        <end position="345"/>
    </location>
</feature>
<feature type="compositionally biased region" description="Polar residues" evidence="1">
    <location>
        <begin position="39"/>
        <end position="64"/>
    </location>
</feature>
<evidence type="ECO:0000256" key="2">
    <source>
        <dbReference type="SAM" id="Phobius"/>
    </source>
</evidence>
<dbReference type="PANTHER" id="PTHR33927:SF5">
    <property type="entry name" value="ENZYME, PUTATIVE (AFU_ORTHOLOGUE AFUA_8G01222)-RELATED"/>
    <property type="match status" value="1"/>
</dbReference>
<reference evidence="3" key="1">
    <citation type="submission" date="2020-01" db="EMBL/GenBank/DDBJ databases">
        <authorList>
            <consortium name="DOE Joint Genome Institute"/>
            <person name="Haridas S."/>
            <person name="Albert R."/>
            <person name="Binder M."/>
            <person name="Bloem J."/>
            <person name="Labutti K."/>
            <person name="Salamov A."/>
            <person name="Andreopoulos B."/>
            <person name="Baker S.E."/>
            <person name="Barry K."/>
            <person name="Bills G."/>
            <person name="Bluhm B.H."/>
            <person name="Cannon C."/>
            <person name="Castanera R."/>
            <person name="Culley D.E."/>
            <person name="Daum C."/>
            <person name="Ezra D."/>
            <person name="Gonzalez J.B."/>
            <person name="Henrissat B."/>
            <person name="Kuo A."/>
            <person name="Liang C."/>
            <person name="Lipzen A."/>
            <person name="Lutzoni F."/>
            <person name="Magnuson J."/>
            <person name="Mondo S."/>
            <person name="Nolan M."/>
            <person name="Ohm R."/>
            <person name="Pangilinan J."/>
            <person name="Park H.-J."/>
            <person name="Ramirez L."/>
            <person name="Alfaro M."/>
            <person name="Sun H."/>
            <person name="Tritt A."/>
            <person name="Yoshinaga Y."/>
            <person name="Zwiers L.-H."/>
            <person name="Turgeon B.G."/>
            <person name="Goodwin S.B."/>
            <person name="Spatafora J.W."/>
            <person name="Crous P.W."/>
            <person name="Grigoriev I.V."/>
        </authorList>
    </citation>
    <scope>NUCLEOTIDE SEQUENCE</scope>
    <source>
        <strain evidence="3">P77</strain>
    </source>
</reference>
<dbReference type="InterPro" id="IPR052979">
    <property type="entry name" value="Adenylate-forming_domain"/>
</dbReference>
<protein>
    <recommendedName>
        <fullName evidence="5">FAD-binding FR-type domain-containing protein</fullName>
    </recommendedName>
</protein>
<dbReference type="OrthoDB" id="3142841at2759"/>
<evidence type="ECO:0000313" key="3">
    <source>
        <dbReference type="EMBL" id="KAF1829319.1"/>
    </source>
</evidence>
<dbReference type="EMBL" id="ML975451">
    <property type="protein sequence ID" value="KAF1829319.1"/>
    <property type="molecule type" value="Genomic_DNA"/>
</dbReference>
<sequence length="559" mass="62346">MIRSSQPIDKPTASNDTLDQTAPRLPVSSVSEDGDFDSNDSASSQCSCKHTVDQAQLNKPNNPRSPLLSHDSVESKLTRPLPTHLPDDVAPPPFRTIEEKNTSAKANVTTRGVPPASLLTAKTSLRQRFQRLCLHWFSAYRILIGLTFLINTIIVIILTRDNLSSPHFSLSGSLIATAAHIFAAVLVRQEDLINASFTIVAKTPCDLPLRLRKIIADLHHYGGFHIGCSMSALLWYFVFVFLNTKLFIDRAQEDKATVWIWIDISTSYAFLLAIFLVCVTAHPRFRVNFHNTFEYTHRFGGWAALLVLWINAGVSSHNKASTRMYANPAIWLLAATTFLIVLPWTRIRRVPVTTSAVSAREVKLSFPYKDMPYTATARFSLSPLMEWHAFATIPAGDESAYILISQAGDWTTSVIQSPPSHIYLRRPATQNFLSLTPLFNSLLLVATGAGIGPLLSLLQSPALAQMKRDGKVVRVMWCVYAPESAHWEFVQRIIRNVDSAPIIFDSRHGRPDMVFETQYWMERHDVEVVLVVSNPHVTRDVVEGVKSTGRAALGAVFDS</sequence>
<dbReference type="PANTHER" id="PTHR33927">
    <property type="entry name" value="TRANSMEMBRANE PROTEIN"/>
    <property type="match status" value="1"/>
</dbReference>
<feature type="region of interest" description="Disordered" evidence="1">
    <location>
        <begin position="1"/>
        <end position="94"/>
    </location>
</feature>
<evidence type="ECO:0000256" key="1">
    <source>
        <dbReference type="SAM" id="MobiDB-lite"/>
    </source>
</evidence>
<gene>
    <name evidence="3" type="ORF">BDW02DRAFT_561373</name>
</gene>
<feature type="transmembrane region" description="Helical" evidence="2">
    <location>
        <begin position="432"/>
        <end position="458"/>
    </location>
</feature>
<organism evidence="3 4">
    <name type="scientific">Decorospora gaudefroyi</name>
    <dbReference type="NCBI Taxonomy" id="184978"/>
    <lineage>
        <taxon>Eukaryota</taxon>
        <taxon>Fungi</taxon>
        <taxon>Dikarya</taxon>
        <taxon>Ascomycota</taxon>
        <taxon>Pezizomycotina</taxon>
        <taxon>Dothideomycetes</taxon>
        <taxon>Pleosporomycetidae</taxon>
        <taxon>Pleosporales</taxon>
        <taxon>Pleosporineae</taxon>
        <taxon>Pleosporaceae</taxon>
        <taxon>Decorospora</taxon>
    </lineage>
</organism>
<dbReference type="AlphaFoldDB" id="A0A6A5JYC3"/>
<dbReference type="Proteomes" id="UP000800040">
    <property type="component" value="Unassembled WGS sequence"/>
</dbReference>
<feature type="transmembrane region" description="Helical" evidence="2">
    <location>
        <begin position="218"/>
        <end position="238"/>
    </location>
</feature>